<keyword evidence="1" id="KW-0732">Signal</keyword>
<protein>
    <submittedName>
        <fullName evidence="2">Ras-related protein Rab-26</fullName>
    </submittedName>
</protein>
<name>A0A195F2E2_9HYME</name>
<dbReference type="Gene3D" id="3.40.50.300">
    <property type="entry name" value="P-loop containing nucleotide triphosphate hydrolases"/>
    <property type="match status" value="1"/>
</dbReference>
<dbReference type="SUPFAM" id="SSF52540">
    <property type="entry name" value="P-loop containing nucleoside triphosphate hydrolases"/>
    <property type="match status" value="1"/>
</dbReference>
<dbReference type="Proteomes" id="UP000078541">
    <property type="component" value="Unassembled WGS sequence"/>
</dbReference>
<dbReference type="STRING" id="34720.A0A195F2E2"/>
<dbReference type="InterPro" id="IPR027417">
    <property type="entry name" value="P-loop_NTPase"/>
</dbReference>
<evidence type="ECO:0000256" key="1">
    <source>
        <dbReference type="SAM" id="SignalP"/>
    </source>
</evidence>
<reference evidence="2 3" key="1">
    <citation type="submission" date="2016-03" db="EMBL/GenBank/DDBJ databases">
        <title>Trachymyrmex septentrionalis WGS genome.</title>
        <authorList>
            <person name="Nygaard S."/>
            <person name="Hu H."/>
            <person name="Boomsma J."/>
            <person name="Zhang G."/>
        </authorList>
    </citation>
    <scope>NUCLEOTIDE SEQUENCE [LARGE SCALE GENOMIC DNA]</scope>
    <source>
        <strain evidence="2">Tsep2-gDNA-1</strain>
        <tissue evidence="2">Whole body</tissue>
    </source>
</reference>
<feature type="chain" id="PRO_5008271135" evidence="1">
    <location>
        <begin position="21"/>
        <end position="241"/>
    </location>
</feature>
<organism evidence="2 3">
    <name type="scientific">Trachymyrmex septentrionalis</name>
    <dbReference type="NCBI Taxonomy" id="34720"/>
    <lineage>
        <taxon>Eukaryota</taxon>
        <taxon>Metazoa</taxon>
        <taxon>Ecdysozoa</taxon>
        <taxon>Arthropoda</taxon>
        <taxon>Hexapoda</taxon>
        <taxon>Insecta</taxon>
        <taxon>Pterygota</taxon>
        <taxon>Neoptera</taxon>
        <taxon>Endopterygota</taxon>
        <taxon>Hymenoptera</taxon>
        <taxon>Apocrita</taxon>
        <taxon>Aculeata</taxon>
        <taxon>Formicoidea</taxon>
        <taxon>Formicidae</taxon>
        <taxon>Myrmicinae</taxon>
        <taxon>Trachymyrmex</taxon>
    </lineage>
</organism>
<dbReference type="AlphaFoldDB" id="A0A195F2E2"/>
<keyword evidence="3" id="KW-1185">Reference proteome</keyword>
<feature type="non-terminal residue" evidence="2">
    <location>
        <position position="1"/>
    </location>
</feature>
<dbReference type="GO" id="GO:0005525">
    <property type="term" value="F:GTP binding"/>
    <property type="evidence" value="ECO:0007669"/>
    <property type="project" value="InterPro"/>
</dbReference>
<dbReference type="Pfam" id="PF00071">
    <property type="entry name" value="Ras"/>
    <property type="match status" value="1"/>
</dbReference>
<feature type="signal peptide" evidence="1">
    <location>
        <begin position="1"/>
        <end position="20"/>
    </location>
</feature>
<evidence type="ECO:0000313" key="2">
    <source>
        <dbReference type="EMBL" id="KYN34551.1"/>
    </source>
</evidence>
<dbReference type="GO" id="GO:0003924">
    <property type="term" value="F:GTPase activity"/>
    <property type="evidence" value="ECO:0007669"/>
    <property type="project" value="InterPro"/>
</dbReference>
<dbReference type="InterPro" id="IPR001806">
    <property type="entry name" value="Small_GTPase"/>
</dbReference>
<accession>A0A195F2E2</accession>
<evidence type="ECO:0000313" key="3">
    <source>
        <dbReference type="Proteomes" id="UP000078541"/>
    </source>
</evidence>
<dbReference type="EMBL" id="KQ981856">
    <property type="protein sequence ID" value="KYN34551.1"/>
    <property type="molecule type" value="Genomic_DNA"/>
</dbReference>
<sequence length="241" mass="27055">EFPHFAFSLLLFLLAHLSDEELHGTSVLRSHFYDGFVTDRVHQLYTSVAVTSCSEIYSTKGPFQYWRCISERPLYIHSATLREFIPERNANTINNNGSLNFEHDESCKNPRESRDTASECQIQNDTTGAPVRLSTYHSTAVPALLQPSFLLSHPVALIRFKQVSLDFESMRIDIGWKMDSIFVIRRSFACMVCLQTILLGDSGVGKTSLLVQFDTGRFQPGNFAATVGIGFTVSTSTISRN</sequence>
<gene>
    <name evidence="2" type="ORF">ALC56_11039</name>
</gene>
<proteinExistence type="predicted"/>